<keyword evidence="2" id="KW-0472">Membrane</keyword>
<keyword evidence="4" id="KW-1185">Reference proteome</keyword>
<keyword evidence="2" id="KW-1133">Transmembrane helix</keyword>
<feature type="compositionally biased region" description="Pro residues" evidence="1">
    <location>
        <begin position="124"/>
        <end position="133"/>
    </location>
</feature>
<feature type="compositionally biased region" description="Polar residues" evidence="1">
    <location>
        <begin position="461"/>
        <end position="477"/>
    </location>
</feature>
<feature type="compositionally biased region" description="Basic and acidic residues" evidence="1">
    <location>
        <begin position="68"/>
        <end position="78"/>
    </location>
</feature>
<gene>
    <name evidence="3" type="ORF">CVT24_009191</name>
</gene>
<feature type="region of interest" description="Disordered" evidence="1">
    <location>
        <begin position="1"/>
        <end position="147"/>
    </location>
</feature>
<comment type="caution">
    <text evidence="3">The sequence shown here is derived from an EMBL/GenBank/DDBJ whole genome shotgun (WGS) entry which is preliminary data.</text>
</comment>
<evidence type="ECO:0000256" key="2">
    <source>
        <dbReference type="SAM" id="Phobius"/>
    </source>
</evidence>
<protein>
    <submittedName>
        <fullName evidence="3">Uncharacterized protein</fullName>
    </submittedName>
</protein>
<dbReference type="OrthoDB" id="10505548at2759"/>
<dbReference type="InParanoid" id="A0A409Y8X3"/>
<evidence type="ECO:0000256" key="1">
    <source>
        <dbReference type="SAM" id="MobiDB-lite"/>
    </source>
</evidence>
<sequence>MGTGTPDRHHARAPTQTPSNSQTQPAPIIVTPPINAPQPSHIHTSSSHPSAPHSTSIQHNDPSAPRLSQDEHRARFADDIPSPVHFIRSPTPLNPGPAHSLPPLRSQPPVWGPSTIVMGGRRSPSPPRRPPSPVHNHVGKPRVPLQNPPYVYVSSPRSLSSASSRTSSIAIPHPAPAAPPSYYSRFNPYQRKPKKDNLPAYGIPQWHLGGNRRPTKTNTLPSAISEMIDSIHALLLFDLPLLYYGRFKQVIDRAQHYIEALASAECPYSAEDVKYQDELMDSLIDAWQGSVMCFAAVKNSEAVLEFIVDISKRRSFLWNVWVLISLPIIWLSWAMIGMFVALVIFVWFTGTSSDNPNPIGIIANRALPPRIVITVLFFLGIVSFCSSAITGRHLRHTMEEKKKDTIKKLIGDYIHHEMGVNPGGSSKIAQHFNCAVEQYIGRPQESDGRDTMAAMQNIQPPRYQSQDESNQQPSQRFPSLHRPTPYSRRPSRQYSMTPRPSYRPPFPLPLPPKISVVKLIPLPAGQPRHGKDLIVPSELDLQASYLNRERWDELRKEIEGVWNTEALNPVFKVLKRWNQRHFNEYGGQIVLAQETGSGSDEPEYGIYFISTLGRLPHDPSRFTKLPPHELAILLPPHDFV</sequence>
<evidence type="ECO:0000313" key="4">
    <source>
        <dbReference type="Proteomes" id="UP000284842"/>
    </source>
</evidence>
<organism evidence="3 4">
    <name type="scientific">Panaeolus cyanescens</name>
    <dbReference type="NCBI Taxonomy" id="181874"/>
    <lineage>
        <taxon>Eukaryota</taxon>
        <taxon>Fungi</taxon>
        <taxon>Dikarya</taxon>
        <taxon>Basidiomycota</taxon>
        <taxon>Agaricomycotina</taxon>
        <taxon>Agaricomycetes</taxon>
        <taxon>Agaricomycetidae</taxon>
        <taxon>Agaricales</taxon>
        <taxon>Agaricineae</taxon>
        <taxon>Galeropsidaceae</taxon>
        <taxon>Panaeolus</taxon>
    </lineage>
</organism>
<feature type="compositionally biased region" description="Polar residues" evidence="1">
    <location>
        <begin position="14"/>
        <end position="25"/>
    </location>
</feature>
<feature type="region of interest" description="Disordered" evidence="1">
    <location>
        <begin position="461"/>
        <end position="504"/>
    </location>
</feature>
<dbReference type="Proteomes" id="UP000284842">
    <property type="component" value="Unassembled WGS sequence"/>
</dbReference>
<feature type="compositionally biased region" description="Low complexity" evidence="1">
    <location>
        <begin position="37"/>
        <end position="57"/>
    </location>
</feature>
<dbReference type="EMBL" id="NHTK01001363">
    <property type="protein sequence ID" value="PPQ99323.1"/>
    <property type="molecule type" value="Genomic_DNA"/>
</dbReference>
<feature type="transmembrane region" description="Helical" evidence="2">
    <location>
        <begin position="371"/>
        <end position="391"/>
    </location>
</feature>
<feature type="transmembrane region" description="Helical" evidence="2">
    <location>
        <begin position="320"/>
        <end position="348"/>
    </location>
</feature>
<accession>A0A409Y8X3</accession>
<name>A0A409Y8X3_9AGAR</name>
<proteinExistence type="predicted"/>
<keyword evidence="2" id="KW-0812">Transmembrane</keyword>
<evidence type="ECO:0000313" key="3">
    <source>
        <dbReference type="EMBL" id="PPQ99323.1"/>
    </source>
</evidence>
<reference evidence="3 4" key="1">
    <citation type="journal article" date="2018" name="Evol. Lett.">
        <title>Horizontal gene cluster transfer increased hallucinogenic mushroom diversity.</title>
        <authorList>
            <person name="Reynolds H.T."/>
            <person name="Vijayakumar V."/>
            <person name="Gluck-Thaler E."/>
            <person name="Korotkin H.B."/>
            <person name="Matheny P.B."/>
            <person name="Slot J.C."/>
        </authorList>
    </citation>
    <scope>NUCLEOTIDE SEQUENCE [LARGE SCALE GENOMIC DNA]</scope>
    <source>
        <strain evidence="3 4">2629</strain>
    </source>
</reference>
<dbReference type="AlphaFoldDB" id="A0A409Y8X3"/>